<organism evidence="3 4">
    <name type="scientific">Marihabitans asiaticum</name>
    <dbReference type="NCBI Taxonomy" id="415218"/>
    <lineage>
        <taxon>Bacteria</taxon>
        <taxon>Bacillati</taxon>
        <taxon>Actinomycetota</taxon>
        <taxon>Actinomycetes</taxon>
        <taxon>Micrococcales</taxon>
        <taxon>Intrasporangiaceae</taxon>
        <taxon>Marihabitans</taxon>
    </lineage>
</organism>
<evidence type="ECO:0000313" key="4">
    <source>
        <dbReference type="Proteomes" id="UP000315628"/>
    </source>
</evidence>
<dbReference type="AlphaFoldDB" id="A0A560WGW0"/>
<keyword evidence="2" id="KW-1133">Transmembrane helix</keyword>
<dbReference type="PANTHER" id="PTHR30221:SF1">
    <property type="entry name" value="SMALL-CONDUCTANCE MECHANOSENSITIVE CHANNEL"/>
    <property type="match status" value="1"/>
</dbReference>
<dbReference type="NCBIfam" id="NF033912">
    <property type="entry name" value="msc"/>
    <property type="match status" value="1"/>
</dbReference>
<evidence type="ECO:0000313" key="3">
    <source>
        <dbReference type="EMBL" id="TWD16808.1"/>
    </source>
</evidence>
<dbReference type="InterPro" id="IPR045275">
    <property type="entry name" value="MscS_archaea/bacteria_type"/>
</dbReference>
<feature type="region of interest" description="Disordered" evidence="1">
    <location>
        <begin position="126"/>
        <end position="157"/>
    </location>
</feature>
<reference evidence="3 4" key="1">
    <citation type="submission" date="2019-06" db="EMBL/GenBank/DDBJ databases">
        <title>Sequencing the genomes of 1000 actinobacteria strains.</title>
        <authorList>
            <person name="Klenk H.-P."/>
        </authorList>
    </citation>
    <scope>NUCLEOTIDE SEQUENCE [LARGE SCALE GENOMIC DNA]</scope>
    <source>
        <strain evidence="3 4">DSM 18935</strain>
    </source>
</reference>
<dbReference type="RefSeq" id="WP_246074308.1">
    <property type="nucleotide sequence ID" value="NZ_BAAAYT010000006.1"/>
</dbReference>
<sequence>MTWALAKLVKTAFAKLVQKVPAMQRLGSDGKSLGESLGTIASLVVWLLGLVAILNVFNLNQALAPITSMLDTLLSYIPNIIGAAFVFFIGLLIARIARQLIETSLSTVNFDKWIAKAGGTVGDATDLDRSDSHAAARTETGSTATGVQSSTVSQSSTGNKIGSTIATIVYALILIVVSIAALQIVGISSISHPAEQMLTGIFNAIPNILAAAIILGIGVVIARFAGDLLGQVISGLGIDNALRDADILPEGRSAVPTISKVVQVAIVLFFAVRAAQMLGFPQITNFLSEVLELGGKVLFGGAIIAAGFYIAQLLAKTVTGNAGQVIKWATIILFTAMGLKYMGLADSIIQPRLRRPRRRRCRRRGARLRPSAARTRPRGR</sequence>
<feature type="transmembrane region" description="Helical" evidence="2">
    <location>
        <begin position="326"/>
        <end position="349"/>
    </location>
</feature>
<dbReference type="Pfam" id="PF05552">
    <property type="entry name" value="MS_channel_1st_1"/>
    <property type="match status" value="2"/>
</dbReference>
<evidence type="ECO:0000256" key="2">
    <source>
        <dbReference type="SAM" id="Phobius"/>
    </source>
</evidence>
<feature type="transmembrane region" description="Helical" evidence="2">
    <location>
        <begin position="165"/>
        <end position="187"/>
    </location>
</feature>
<feature type="compositionally biased region" description="Low complexity" evidence="1">
    <location>
        <begin position="140"/>
        <end position="157"/>
    </location>
</feature>
<evidence type="ECO:0000256" key="1">
    <source>
        <dbReference type="SAM" id="MobiDB-lite"/>
    </source>
</evidence>
<keyword evidence="4" id="KW-1185">Reference proteome</keyword>
<gene>
    <name evidence="3" type="ORF">FB557_0345</name>
</gene>
<dbReference type="GO" id="GO:0008381">
    <property type="term" value="F:mechanosensitive monoatomic ion channel activity"/>
    <property type="evidence" value="ECO:0007669"/>
    <property type="project" value="InterPro"/>
</dbReference>
<name>A0A560WGW0_9MICO</name>
<dbReference type="PANTHER" id="PTHR30221">
    <property type="entry name" value="SMALL-CONDUCTANCE MECHANOSENSITIVE CHANNEL"/>
    <property type="match status" value="1"/>
</dbReference>
<feature type="transmembrane region" description="Helical" evidence="2">
    <location>
        <begin position="38"/>
        <end position="57"/>
    </location>
</feature>
<feature type="transmembrane region" description="Helical" evidence="2">
    <location>
        <begin position="208"/>
        <end position="226"/>
    </location>
</feature>
<protein>
    <submittedName>
        <fullName evidence="3">Putative transporter (Transmembrane protein)</fullName>
    </submittedName>
</protein>
<dbReference type="Proteomes" id="UP000315628">
    <property type="component" value="Unassembled WGS sequence"/>
</dbReference>
<keyword evidence="2" id="KW-0472">Membrane</keyword>
<feature type="region of interest" description="Disordered" evidence="1">
    <location>
        <begin position="359"/>
        <end position="380"/>
    </location>
</feature>
<feature type="compositionally biased region" description="Basic and acidic residues" evidence="1">
    <location>
        <begin position="126"/>
        <end position="136"/>
    </location>
</feature>
<accession>A0A560WGW0</accession>
<comment type="caution">
    <text evidence="3">The sequence shown here is derived from an EMBL/GenBank/DDBJ whole genome shotgun (WGS) entry which is preliminary data.</text>
</comment>
<dbReference type="EMBL" id="VIUW01000001">
    <property type="protein sequence ID" value="TWD16808.1"/>
    <property type="molecule type" value="Genomic_DNA"/>
</dbReference>
<feature type="transmembrane region" description="Helical" evidence="2">
    <location>
        <begin position="293"/>
        <end position="314"/>
    </location>
</feature>
<dbReference type="InterPro" id="IPR008910">
    <property type="entry name" value="MSC_TM_helix"/>
</dbReference>
<proteinExistence type="predicted"/>
<feature type="transmembrane region" description="Helical" evidence="2">
    <location>
        <begin position="261"/>
        <end position="281"/>
    </location>
</feature>
<feature type="transmembrane region" description="Helical" evidence="2">
    <location>
        <begin position="77"/>
        <end position="97"/>
    </location>
</feature>
<keyword evidence="2 3" id="KW-0812">Transmembrane</keyword>